<evidence type="ECO:0000256" key="4">
    <source>
        <dbReference type="ARBA" id="ARBA00023002"/>
    </source>
</evidence>
<keyword evidence="8" id="KW-1185">Reference proteome</keyword>
<keyword evidence="5" id="KW-1133">Transmembrane helix</keyword>
<dbReference type="PANTHER" id="PTHR48105">
    <property type="entry name" value="THIOREDOXIN REDUCTASE 1-RELATED-RELATED"/>
    <property type="match status" value="1"/>
</dbReference>
<reference evidence="7 8" key="1">
    <citation type="submission" date="2019-01" db="EMBL/GenBank/DDBJ databases">
        <title>Chengkuizengella sp. nov., isolated from deep-sea sediment of East Pacific Ocean.</title>
        <authorList>
            <person name="Yang J."/>
            <person name="Lai Q."/>
            <person name="Shao Z."/>
        </authorList>
    </citation>
    <scope>NUCLEOTIDE SEQUENCE [LARGE SCALE GENOMIC DNA]</scope>
    <source>
        <strain evidence="7 8">YPA3-1-1</strain>
    </source>
</reference>
<dbReference type="AlphaFoldDB" id="A0A6N9Q2D1"/>
<proteinExistence type="predicted"/>
<evidence type="ECO:0000256" key="2">
    <source>
        <dbReference type="ARBA" id="ARBA00011738"/>
    </source>
</evidence>
<evidence type="ECO:0000256" key="1">
    <source>
        <dbReference type="ARBA" id="ARBA00001974"/>
    </source>
</evidence>
<dbReference type="Gene3D" id="3.50.50.60">
    <property type="entry name" value="FAD/NAD(P)-binding domain"/>
    <property type="match status" value="2"/>
</dbReference>
<evidence type="ECO:0000259" key="6">
    <source>
        <dbReference type="Pfam" id="PF07992"/>
    </source>
</evidence>
<evidence type="ECO:0000256" key="3">
    <source>
        <dbReference type="ARBA" id="ARBA00022630"/>
    </source>
</evidence>
<evidence type="ECO:0000256" key="5">
    <source>
        <dbReference type="SAM" id="Phobius"/>
    </source>
</evidence>
<name>A0A6N9Q2D1_9BACL</name>
<keyword evidence="5" id="KW-0812">Transmembrane</keyword>
<keyword evidence="5" id="KW-0472">Membrane</keyword>
<comment type="subunit">
    <text evidence="2">Homodimer.</text>
</comment>
<feature type="domain" description="FAD/NAD(P)-binding" evidence="6">
    <location>
        <begin position="14"/>
        <end position="286"/>
    </location>
</feature>
<dbReference type="Proteomes" id="UP000448943">
    <property type="component" value="Unassembled WGS sequence"/>
</dbReference>
<dbReference type="EMBL" id="SIJB01000017">
    <property type="protein sequence ID" value="NBI28724.1"/>
    <property type="molecule type" value="Genomic_DNA"/>
</dbReference>
<dbReference type="InterPro" id="IPR050097">
    <property type="entry name" value="Ferredoxin-NADP_redctase_2"/>
</dbReference>
<accession>A0A6N9Q2D1</accession>
<comment type="cofactor">
    <cofactor evidence="1">
        <name>FAD</name>
        <dbReference type="ChEBI" id="CHEBI:57692"/>
    </cofactor>
</comment>
<keyword evidence="4" id="KW-0560">Oxidoreductase</keyword>
<dbReference type="PRINTS" id="PR00469">
    <property type="entry name" value="PNDRDTASEII"/>
</dbReference>
<dbReference type="InterPro" id="IPR023753">
    <property type="entry name" value="FAD/NAD-binding_dom"/>
</dbReference>
<feature type="transmembrane region" description="Helical" evidence="5">
    <location>
        <begin position="12"/>
        <end position="32"/>
    </location>
</feature>
<dbReference type="SUPFAM" id="SSF51905">
    <property type="entry name" value="FAD/NAD(P)-binding domain"/>
    <property type="match status" value="1"/>
</dbReference>
<gene>
    <name evidence="7" type="ORF">ERL59_07115</name>
</gene>
<dbReference type="GO" id="GO:0016491">
    <property type="term" value="F:oxidoreductase activity"/>
    <property type="evidence" value="ECO:0007669"/>
    <property type="project" value="UniProtKB-KW"/>
</dbReference>
<evidence type="ECO:0000313" key="7">
    <source>
        <dbReference type="EMBL" id="NBI28724.1"/>
    </source>
</evidence>
<dbReference type="PRINTS" id="PR00368">
    <property type="entry name" value="FADPNR"/>
</dbReference>
<sequence length="310" mass="34442">MERGQQMNIKIEFYDVVIVGGGPAGLSAALVLGRSKRKILLIDENKPRHAVTAESHGFLTRDGIKPKEFKKIAKDQVSTYKNVKHKNDCVINVVKSEGFFETETLKGAKYHSRKILFATGIIDQLPRIIGLSEVYGRSAFPCPYCDGWEVKDQPLAVIGNSERIFEYTRSVHNWSPNLILFTNGSANLSLENKRDLVRHNIKVKETKIKQIISNNGMLKRIQLENGTIISRAAAFIEGIKETQSCKIPEKLGCKIDGNGAYITKQNGLSEVPGLYIIGDAKNLFSGLIKSASEGYCAGVSINSEIIREDW</sequence>
<keyword evidence="3" id="KW-0285">Flavoprotein</keyword>
<organism evidence="7 8">
    <name type="scientific">Chengkuizengella marina</name>
    <dbReference type="NCBI Taxonomy" id="2507566"/>
    <lineage>
        <taxon>Bacteria</taxon>
        <taxon>Bacillati</taxon>
        <taxon>Bacillota</taxon>
        <taxon>Bacilli</taxon>
        <taxon>Bacillales</taxon>
        <taxon>Paenibacillaceae</taxon>
        <taxon>Chengkuizengella</taxon>
    </lineage>
</organism>
<dbReference type="InterPro" id="IPR036188">
    <property type="entry name" value="FAD/NAD-bd_sf"/>
</dbReference>
<protein>
    <submittedName>
        <fullName evidence="7">NAD(P)/FAD-dependent oxidoreductase</fullName>
    </submittedName>
</protein>
<dbReference type="Pfam" id="PF07992">
    <property type="entry name" value="Pyr_redox_2"/>
    <property type="match status" value="1"/>
</dbReference>
<comment type="caution">
    <text evidence="7">The sequence shown here is derived from an EMBL/GenBank/DDBJ whole genome shotgun (WGS) entry which is preliminary data.</text>
</comment>
<evidence type="ECO:0000313" key="8">
    <source>
        <dbReference type="Proteomes" id="UP000448943"/>
    </source>
</evidence>